<evidence type="ECO:0000256" key="1">
    <source>
        <dbReference type="SAM" id="Phobius"/>
    </source>
</evidence>
<keyword evidence="1" id="KW-1133">Transmembrane helix</keyword>
<organism evidence="2 3">
    <name type="scientific">Dactylonectria estremocensis</name>
    <dbReference type="NCBI Taxonomy" id="1079267"/>
    <lineage>
        <taxon>Eukaryota</taxon>
        <taxon>Fungi</taxon>
        <taxon>Dikarya</taxon>
        <taxon>Ascomycota</taxon>
        <taxon>Pezizomycotina</taxon>
        <taxon>Sordariomycetes</taxon>
        <taxon>Hypocreomycetidae</taxon>
        <taxon>Hypocreales</taxon>
        <taxon>Nectriaceae</taxon>
        <taxon>Dactylonectria</taxon>
    </lineage>
</organism>
<gene>
    <name evidence="2" type="ORF">B0J13DRAFT_646831</name>
</gene>
<keyword evidence="1" id="KW-0812">Transmembrane</keyword>
<dbReference type="Proteomes" id="UP000717696">
    <property type="component" value="Unassembled WGS sequence"/>
</dbReference>
<evidence type="ECO:0000313" key="3">
    <source>
        <dbReference type="Proteomes" id="UP000717696"/>
    </source>
</evidence>
<protein>
    <submittedName>
        <fullName evidence="2">Uncharacterized protein</fullName>
    </submittedName>
</protein>
<keyword evidence="3" id="KW-1185">Reference proteome</keyword>
<name>A0A9P9ILK8_9HYPO</name>
<accession>A0A9P9ILK8</accession>
<dbReference type="EMBL" id="JAGMUU010000024">
    <property type="protein sequence ID" value="KAH7124892.1"/>
    <property type="molecule type" value="Genomic_DNA"/>
</dbReference>
<dbReference type="AlphaFoldDB" id="A0A9P9ILK8"/>
<dbReference type="OrthoDB" id="10021397at2759"/>
<comment type="caution">
    <text evidence="2">The sequence shown here is derived from an EMBL/GenBank/DDBJ whole genome shotgun (WGS) entry which is preliminary data.</text>
</comment>
<sequence>MTSLSLAARCRQRQQTGFLSPGFSETAGGAFLTGSAQAAFLQRILASAAHAVPQVPKSQLVLTGAKDIRRGFEEDTIPSIARAYMDDLKVAFALIVASAGVALVASLRSRWGKMKKADADPGDKA</sequence>
<keyword evidence="1" id="KW-0472">Membrane</keyword>
<reference evidence="2" key="1">
    <citation type="journal article" date="2021" name="Nat. Commun.">
        <title>Genetic determinants of endophytism in the Arabidopsis root mycobiome.</title>
        <authorList>
            <person name="Mesny F."/>
            <person name="Miyauchi S."/>
            <person name="Thiergart T."/>
            <person name="Pickel B."/>
            <person name="Atanasova L."/>
            <person name="Karlsson M."/>
            <person name="Huettel B."/>
            <person name="Barry K.W."/>
            <person name="Haridas S."/>
            <person name="Chen C."/>
            <person name="Bauer D."/>
            <person name="Andreopoulos W."/>
            <person name="Pangilinan J."/>
            <person name="LaButti K."/>
            <person name="Riley R."/>
            <person name="Lipzen A."/>
            <person name="Clum A."/>
            <person name="Drula E."/>
            <person name="Henrissat B."/>
            <person name="Kohler A."/>
            <person name="Grigoriev I.V."/>
            <person name="Martin F.M."/>
            <person name="Hacquard S."/>
        </authorList>
    </citation>
    <scope>NUCLEOTIDE SEQUENCE</scope>
    <source>
        <strain evidence="2">MPI-CAGE-AT-0021</strain>
    </source>
</reference>
<feature type="transmembrane region" description="Helical" evidence="1">
    <location>
        <begin position="88"/>
        <end position="107"/>
    </location>
</feature>
<evidence type="ECO:0000313" key="2">
    <source>
        <dbReference type="EMBL" id="KAH7124892.1"/>
    </source>
</evidence>
<proteinExistence type="predicted"/>